<sequence length="141" mass="15493">MSLLTSYSFKQTGVGPQLNWNTARVIGVFLWLNSKEHIQLHLETVAQSEYVGGDYYIKNGASNSKEHDPTSCNGRLPLKRMLLLSSVDNTSLSASLGFAASFFLLADRLQDAVNVCARQLDDWQLGVAIARAYEGDQGPVL</sequence>
<name>A0A9Q3KKU5_9BASI</name>
<dbReference type="PANTHER" id="PTHR13950">
    <property type="entry name" value="RABCONNECTIN-RELATED"/>
    <property type="match status" value="1"/>
</dbReference>
<dbReference type="GO" id="GO:0007035">
    <property type="term" value="P:vacuolar acidification"/>
    <property type="evidence" value="ECO:0007669"/>
    <property type="project" value="TreeGrafter"/>
</dbReference>
<accession>A0A9Q3KKU5</accession>
<dbReference type="PANTHER" id="PTHR13950:SF9">
    <property type="entry name" value="RABCONNECTIN-3A"/>
    <property type="match status" value="1"/>
</dbReference>
<dbReference type="GO" id="GO:0043291">
    <property type="term" value="C:RAVE complex"/>
    <property type="evidence" value="ECO:0007669"/>
    <property type="project" value="TreeGrafter"/>
</dbReference>
<dbReference type="InterPro" id="IPR052208">
    <property type="entry name" value="DmX-like/RAVE_component"/>
</dbReference>
<dbReference type="OrthoDB" id="342131at2759"/>
<protein>
    <recommendedName>
        <fullName evidence="1">RAVE complex protein Rav1 C-terminal domain-containing protein</fullName>
    </recommendedName>
</protein>
<evidence type="ECO:0000259" key="1">
    <source>
        <dbReference type="Pfam" id="PF12234"/>
    </source>
</evidence>
<evidence type="ECO:0000313" key="2">
    <source>
        <dbReference type="EMBL" id="MBW0582869.1"/>
    </source>
</evidence>
<reference evidence="2" key="1">
    <citation type="submission" date="2021-03" db="EMBL/GenBank/DDBJ databases">
        <title>Draft genome sequence of rust myrtle Austropuccinia psidii MF-1, a brazilian biotype.</title>
        <authorList>
            <person name="Quecine M.C."/>
            <person name="Pachon D.M.R."/>
            <person name="Bonatelli M.L."/>
            <person name="Correr F.H."/>
            <person name="Franceschini L.M."/>
            <person name="Leite T.F."/>
            <person name="Margarido G.R.A."/>
            <person name="Almeida C.A."/>
            <person name="Ferrarezi J.A."/>
            <person name="Labate C.A."/>
        </authorList>
    </citation>
    <scope>NUCLEOTIDE SEQUENCE</scope>
    <source>
        <strain evidence="2">MF-1</strain>
    </source>
</reference>
<dbReference type="EMBL" id="AVOT02113633">
    <property type="protein sequence ID" value="MBW0582869.1"/>
    <property type="molecule type" value="Genomic_DNA"/>
</dbReference>
<evidence type="ECO:0000313" key="3">
    <source>
        <dbReference type="Proteomes" id="UP000765509"/>
    </source>
</evidence>
<dbReference type="Proteomes" id="UP000765509">
    <property type="component" value="Unassembled WGS sequence"/>
</dbReference>
<proteinExistence type="predicted"/>
<dbReference type="AlphaFoldDB" id="A0A9Q3KKU5"/>
<feature type="domain" description="RAVE complex protein Rav1 C-terminal" evidence="1">
    <location>
        <begin position="98"/>
        <end position="141"/>
    </location>
</feature>
<keyword evidence="3" id="KW-1185">Reference proteome</keyword>
<organism evidence="2 3">
    <name type="scientific">Austropuccinia psidii MF-1</name>
    <dbReference type="NCBI Taxonomy" id="1389203"/>
    <lineage>
        <taxon>Eukaryota</taxon>
        <taxon>Fungi</taxon>
        <taxon>Dikarya</taxon>
        <taxon>Basidiomycota</taxon>
        <taxon>Pucciniomycotina</taxon>
        <taxon>Pucciniomycetes</taxon>
        <taxon>Pucciniales</taxon>
        <taxon>Sphaerophragmiaceae</taxon>
        <taxon>Austropuccinia</taxon>
    </lineage>
</organism>
<dbReference type="Pfam" id="PF12234">
    <property type="entry name" value="Rav1p_C"/>
    <property type="match status" value="1"/>
</dbReference>
<dbReference type="InterPro" id="IPR022033">
    <property type="entry name" value="Rav1p_C"/>
</dbReference>
<comment type="caution">
    <text evidence="2">The sequence shown here is derived from an EMBL/GenBank/DDBJ whole genome shotgun (WGS) entry which is preliminary data.</text>
</comment>
<gene>
    <name evidence="2" type="ORF">O181_122584</name>
</gene>